<name>A0A1E5L0F9_9ENTE</name>
<comment type="caution">
    <text evidence="1">The sequence shown here is derived from an EMBL/GenBank/DDBJ whole genome shotgun (WGS) entry which is preliminary data.</text>
</comment>
<dbReference type="RefSeq" id="WP_069697436.1">
    <property type="nucleotide sequence ID" value="NZ_JAGGMA010000012.1"/>
</dbReference>
<evidence type="ECO:0000313" key="2">
    <source>
        <dbReference type="Proteomes" id="UP000095256"/>
    </source>
</evidence>
<gene>
    <name evidence="1" type="ORF">BCR26_08775</name>
</gene>
<keyword evidence="2" id="KW-1185">Reference proteome</keyword>
<sequence length="119" mass="14165">MENILVGIVELGFTDEFFMLVKNEWAIQLAPRHQTLLRIYDETHELLLLTRTTNDSTKYYLYFGTYEHIDSTLVHHTQFDVELPTEMLCSMDTDELIEFFKNAFAERNFFCIKQEEGKQ</sequence>
<dbReference type="OrthoDB" id="9911954at2"/>
<dbReference type="AlphaFoldDB" id="A0A1E5L0F9"/>
<reference evidence="1 2" key="1">
    <citation type="submission" date="2016-09" db="EMBL/GenBank/DDBJ databases">
        <authorList>
            <person name="Capua I."/>
            <person name="De Benedictis P."/>
            <person name="Joannis T."/>
            <person name="Lombin L.H."/>
            <person name="Cattoli G."/>
        </authorList>
    </citation>
    <scope>NUCLEOTIDE SEQUENCE [LARGE SCALE GENOMIC DNA]</scope>
    <source>
        <strain evidence="1 2">LMG 25899</strain>
    </source>
</reference>
<protein>
    <submittedName>
        <fullName evidence="1">Uncharacterized protein</fullName>
    </submittedName>
</protein>
<proteinExistence type="predicted"/>
<accession>A0A1E5L0F9</accession>
<dbReference type="Proteomes" id="UP000095256">
    <property type="component" value="Unassembled WGS sequence"/>
</dbReference>
<dbReference type="EMBL" id="MIEK01000005">
    <property type="protein sequence ID" value="OEH83563.1"/>
    <property type="molecule type" value="Genomic_DNA"/>
</dbReference>
<evidence type="ECO:0000313" key="1">
    <source>
        <dbReference type="EMBL" id="OEH83563.1"/>
    </source>
</evidence>
<organism evidence="1 2">
    <name type="scientific">Enterococcus rivorum</name>
    <dbReference type="NCBI Taxonomy" id="762845"/>
    <lineage>
        <taxon>Bacteria</taxon>
        <taxon>Bacillati</taxon>
        <taxon>Bacillota</taxon>
        <taxon>Bacilli</taxon>
        <taxon>Lactobacillales</taxon>
        <taxon>Enterococcaceae</taxon>
        <taxon>Enterococcus</taxon>
    </lineage>
</organism>
<dbReference type="STRING" id="762845.BCR26_08775"/>